<dbReference type="Proteomes" id="UP001141552">
    <property type="component" value="Unassembled WGS sequence"/>
</dbReference>
<reference evidence="1" key="1">
    <citation type="submission" date="2022-02" db="EMBL/GenBank/DDBJ databases">
        <authorList>
            <person name="Henning P.M."/>
            <person name="McCubbin A.G."/>
            <person name="Shore J.S."/>
        </authorList>
    </citation>
    <scope>NUCLEOTIDE SEQUENCE</scope>
    <source>
        <strain evidence="1">F60SS</strain>
        <tissue evidence="1">Leaves</tissue>
    </source>
</reference>
<sequence length="118" mass="13417">MVGVLFSKAVAGWWWVNKNQEFDWPFIGVIEAAVVASDQNRKGPFVWSKTDVHYWSRGVVHRPKTDVIRRSKTDVIHRSKTDVIHRSRTDVIHRARIDALGHSSFIGLSPISNTGLGR</sequence>
<gene>
    <name evidence="1" type="ORF">Tsubulata_011414</name>
</gene>
<organism evidence="1 2">
    <name type="scientific">Turnera subulata</name>
    <dbReference type="NCBI Taxonomy" id="218843"/>
    <lineage>
        <taxon>Eukaryota</taxon>
        <taxon>Viridiplantae</taxon>
        <taxon>Streptophyta</taxon>
        <taxon>Embryophyta</taxon>
        <taxon>Tracheophyta</taxon>
        <taxon>Spermatophyta</taxon>
        <taxon>Magnoliopsida</taxon>
        <taxon>eudicotyledons</taxon>
        <taxon>Gunneridae</taxon>
        <taxon>Pentapetalae</taxon>
        <taxon>rosids</taxon>
        <taxon>fabids</taxon>
        <taxon>Malpighiales</taxon>
        <taxon>Passifloraceae</taxon>
        <taxon>Turnera</taxon>
    </lineage>
</organism>
<keyword evidence="2" id="KW-1185">Reference proteome</keyword>
<reference evidence="1" key="2">
    <citation type="journal article" date="2023" name="Plants (Basel)">
        <title>Annotation of the Turnera subulata (Passifloraceae) Draft Genome Reveals the S-Locus Evolved after the Divergence of Turneroideae from Passifloroideae in a Stepwise Manner.</title>
        <authorList>
            <person name="Henning P.M."/>
            <person name="Roalson E.H."/>
            <person name="Mir W."/>
            <person name="McCubbin A.G."/>
            <person name="Shore J.S."/>
        </authorList>
    </citation>
    <scope>NUCLEOTIDE SEQUENCE</scope>
    <source>
        <strain evidence="1">F60SS</strain>
    </source>
</reference>
<name>A0A9Q0JIT7_9ROSI</name>
<comment type="caution">
    <text evidence="1">The sequence shown here is derived from an EMBL/GenBank/DDBJ whole genome shotgun (WGS) entry which is preliminary data.</text>
</comment>
<protein>
    <submittedName>
        <fullName evidence="1">Uncharacterized protein</fullName>
    </submittedName>
</protein>
<proteinExistence type="predicted"/>
<evidence type="ECO:0000313" key="2">
    <source>
        <dbReference type="Proteomes" id="UP001141552"/>
    </source>
</evidence>
<dbReference type="EMBL" id="JAKUCV010002298">
    <property type="protein sequence ID" value="KAJ4843209.1"/>
    <property type="molecule type" value="Genomic_DNA"/>
</dbReference>
<evidence type="ECO:0000313" key="1">
    <source>
        <dbReference type="EMBL" id="KAJ4843209.1"/>
    </source>
</evidence>
<accession>A0A9Q0JIT7</accession>
<dbReference type="AlphaFoldDB" id="A0A9Q0JIT7"/>